<name>A0A9J6CYH8_RHIMP</name>
<reference evidence="1" key="2">
    <citation type="submission" date="2021-09" db="EMBL/GenBank/DDBJ databases">
        <authorList>
            <person name="Jia N."/>
            <person name="Wang J."/>
            <person name="Shi W."/>
            <person name="Du L."/>
            <person name="Sun Y."/>
            <person name="Zhan W."/>
            <person name="Jiang J."/>
            <person name="Wang Q."/>
            <person name="Zhang B."/>
            <person name="Ji P."/>
            <person name="Sakyi L.B."/>
            <person name="Cui X."/>
            <person name="Yuan T."/>
            <person name="Jiang B."/>
            <person name="Yang W."/>
            <person name="Lam T.T.-Y."/>
            <person name="Chang Q."/>
            <person name="Ding S."/>
            <person name="Wang X."/>
            <person name="Zhu J."/>
            <person name="Ruan X."/>
            <person name="Zhao L."/>
            <person name="Wei J."/>
            <person name="Que T."/>
            <person name="Du C."/>
            <person name="Cheng J."/>
            <person name="Dai P."/>
            <person name="Han X."/>
            <person name="Huang E."/>
            <person name="Gao Y."/>
            <person name="Liu J."/>
            <person name="Shao H."/>
            <person name="Ye R."/>
            <person name="Li L."/>
            <person name="Wei W."/>
            <person name="Wang X."/>
            <person name="Wang C."/>
            <person name="Huo Q."/>
            <person name="Li W."/>
            <person name="Guo W."/>
            <person name="Chen H."/>
            <person name="Chen S."/>
            <person name="Zhou L."/>
            <person name="Zhou L."/>
            <person name="Ni X."/>
            <person name="Tian J."/>
            <person name="Zhou Y."/>
            <person name="Sheng Y."/>
            <person name="Liu T."/>
            <person name="Pan Y."/>
            <person name="Xia L."/>
            <person name="Li J."/>
            <person name="Zhao F."/>
            <person name="Cao W."/>
        </authorList>
    </citation>
    <scope>NUCLEOTIDE SEQUENCE</scope>
    <source>
        <strain evidence="1">Rmic-2018</strain>
        <tissue evidence="1">Larvae</tissue>
    </source>
</reference>
<dbReference type="AlphaFoldDB" id="A0A9J6CYH8"/>
<keyword evidence="2" id="KW-1185">Reference proteome</keyword>
<protein>
    <submittedName>
        <fullName evidence="1">Uncharacterized protein</fullName>
    </submittedName>
</protein>
<proteinExistence type="predicted"/>
<evidence type="ECO:0000313" key="1">
    <source>
        <dbReference type="EMBL" id="KAH7957958.1"/>
    </source>
</evidence>
<dbReference type="EMBL" id="JABSTU010004691">
    <property type="protein sequence ID" value="KAH7957958.1"/>
    <property type="molecule type" value="Genomic_DNA"/>
</dbReference>
<reference evidence="1" key="1">
    <citation type="journal article" date="2020" name="Cell">
        <title>Large-Scale Comparative Analyses of Tick Genomes Elucidate Their Genetic Diversity and Vector Capacities.</title>
        <authorList>
            <consortium name="Tick Genome and Microbiome Consortium (TIGMIC)"/>
            <person name="Jia N."/>
            <person name="Wang J."/>
            <person name="Shi W."/>
            <person name="Du L."/>
            <person name="Sun Y."/>
            <person name="Zhan W."/>
            <person name="Jiang J.F."/>
            <person name="Wang Q."/>
            <person name="Zhang B."/>
            <person name="Ji P."/>
            <person name="Bell-Sakyi L."/>
            <person name="Cui X.M."/>
            <person name="Yuan T.T."/>
            <person name="Jiang B.G."/>
            <person name="Yang W.F."/>
            <person name="Lam T.T."/>
            <person name="Chang Q.C."/>
            <person name="Ding S.J."/>
            <person name="Wang X.J."/>
            <person name="Zhu J.G."/>
            <person name="Ruan X.D."/>
            <person name="Zhao L."/>
            <person name="Wei J.T."/>
            <person name="Ye R.Z."/>
            <person name="Que T.C."/>
            <person name="Du C.H."/>
            <person name="Zhou Y.H."/>
            <person name="Cheng J.X."/>
            <person name="Dai P.F."/>
            <person name="Guo W.B."/>
            <person name="Han X.H."/>
            <person name="Huang E.J."/>
            <person name="Li L.F."/>
            <person name="Wei W."/>
            <person name="Gao Y.C."/>
            <person name="Liu J.Z."/>
            <person name="Shao H.Z."/>
            <person name="Wang X."/>
            <person name="Wang C.C."/>
            <person name="Yang T.C."/>
            <person name="Huo Q.B."/>
            <person name="Li W."/>
            <person name="Chen H.Y."/>
            <person name="Chen S.E."/>
            <person name="Zhou L.G."/>
            <person name="Ni X.B."/>
            <person name="Tian J.H."/>
            <person name="Sheng Y."/>
            <person name="Liu T."/>
            <person name="Pan Y.S."/>
            <person name="Xia L.Y."/>
            <person name="Li J."/>
            <person name="Zhao F."/>
            <person name="Cao W.C."/>
        </authorList>
    </citation>
    <scope>NUCLEOTIDE SEQUENCE</scope>
    <source>
        <strain evidence="1">Rmic-2018</strain>
    </source>
</reference>
<accession>A0A9J6CYH8</accession>
<gene>
    <name evidence="1" type="ORF">HPB51_028056</name>
</gene>
<organism evidence="1 2">
    <name type="scientific">Rhipicephalus microplus</name>
    <name type="common">Cattle tick</name>
    <name type="synonym">Boophilus microplus</name>
    <dbReference type="NCBI Taxonomy" id="6941"/>
    <lineage>
        <taxon>Eukaryota</taxon>
        <taxon>Metazoa</taxon>
        <taxon>Ecdysozoa</taxon>
        <taxon>Arthropoda</taxon>
        <taxon>Chelicerata</taxon>
        <taxon>Arachnida</taxon>
        <taxon>Acari</taxon>
        <taxon>Parasitiformes</taxon>
        <taxon>Ixodida</taxon>
        <taxon>Ixodoidea</taxon>
        <taxon>Ixodidae</taxon>
        <taxon>Rhipicephalinae</taxon>
        <taxon>Rhipicephalus</taxon>
        <taxon>Boophilus</taxon>
    </lineage>
</organism>
<evidence type="ECO:0000313" key="2">
    <source>
        <dbReference type="Proteomes" id="UP000821866"/>
    </source>
</evidence>
<sequence length="109" mass="12281">METVGLYRIFERSKGKRDLKYLQYYGTPQQERVGCRLKKLKKTVCGLGGKGKLSDALIDRLQNYYGFAIRANVGNLCGLMWASGLCPLGPKSWCGYQRLEALGQGKYVH</sequence>
<comment type="caution">
    <text evidence="1">The sequence shown here is derived from an EMBL/GenBank/DDBJ whole genome shotgun (WGS) entry which is preliminary data.</text>
</comment>
<dbReference type="Proteomes" id="UP000821866">
    <property type="component" value="Unassembled WGS sequence"/>
</dbReference>